<dbReference type="Proteomes" id="UP000009168">
    <property type="component" value="Unassembled WGS sequence"/>
</dbReference>
<dbReference type="HOGENOM" id="CLU_1139977_0_0_1"/>
<accession>Q22VC6</accession>
<dbReference type="GeneID" id="7827890"/>
<dbReference type="AlphaFoldDB" id="Q22VC6"/>
<gene>
    <name evidence="2" type="ORF">TTHERM_01023050</name>
</gene>
<keyword evidence="1" id="KW-0472">Membrane</keyword>
<evidence type="ECO:0000256" key="1">
    <source>
        <dbReference type="SAM" id="Phobius"/>
    </source>
</evidence>
<proteinExistence type="predicted"/>
<protein>
    <submittedName>
        <fullName evidence="2">Transmembrane protein, putative</fullName>
    </submittedName>
</protein>
<keyword evidence="1" id="KW-1133">Transmembrane helix</keyword>
<dbReference type="EMBL" id="GG662822">
    <property type="protein sequence ID" value="EAR89239.1"/>
    <property type="molecule type" value="Genomic_DNA"/>
</dbReference>
<name>Q22VC6_TETTS</name>
<feature type="transmembrane region" description="Helical" evidence="1">
    <location>
        <begin position="109"/>
        <end position="126"/>
    </location>
</feature>
<dbReference type="InParanoid" id="Q22VC6"/>
<keyword evidence="3" id="KW-1185">Reference proteome</keyword>
<reference evidence="3" key="1">
    <citation type="journal article" date="2006" name="PLoS Biol.">
        <title>Macronuclear genome sequence of the ciliate Tetrahymena thermophila, a model eukaryote.</title>
        <authorList>
            <person name="Eisen J.A."/>
            <person name="Coyne R.S."/>
            <person name="Wu M."/>
            <person name="Wu D."/>
            <person name="Thiagarajan M."/>
            <person name="Wortman J.R."/>
            <person name="Badger J.H."/>
            <person name="Ren Q."/>
            <person name="Amedeo P."/>
            <person name="Jones K.M."/>
            <person name="Tallon L.J."/>
            <person name="Delcher A.L."/>
            <person name="Salzberg S.L."/>
            <person name="Silva J.C."/>
            <person name="Haas B.J."/>
            <person name="Majoros W.H."/>
            <person name="Farzad M."/>
            <person name="Carlton J.M."/>
            <person name="Smith R.K. Jr."/>
            <person name="Garg J."/>
            <person name="Pearlman R.E."/>
            <person name="Karrer K.M."/>
            <person name="Sun L."/>
            <person name="Manning G."/>
            <person name="Elde N.C."/>
            <person name="Turkewitz A.P."/>
            <person name="Asai D.J."/>
            <person name="Wilkes D.E."/>
            <person name="Wang Y."/>
            <person name="Cai H."/>
            <person name="Collins K."/>
            <person name="Stewart B.A."/>
            <person name="Lee S.R."/>
            <person name="Wilamowska K."/>
            <person name="Weinberg Z."/>
            <person name="Ruzzo W.L."/>
            <person name="Wloga D."/>
            <person name="Gaertig J."/>
            <person name="Frankel J."/>
            <person name="Tsao C.-C."/>
            <person name="Gorovsky M.A."/>
            <person name="Keeling P.J."/>
            <person name="Waller R.F."/>
            <person name="Patron N.J."/>
            <person name="Cherry J.M."/>
            <person name="Stover N.A."/>
            <person name="Krieger C.J."/>
            <person name="del Toro C."/>
            <person name="Ryder H.F."/>
            <person name="Williamson S.C."/>
            <person name="Barbeau R.A."/>
            <person name="Hamilton E.P."/>
            <person name="Orias E."/>
        </authorList>
    </citation>
    <scope>NUCLEOTIDE SEQUENCE [LARGE SCALE GENOMIC DNA]</scope>
    <source>
        <strain evidence="3">SB210</strain>
    </source>
</reference>
<evidence type="ECO:0000313" key="2">
    <source>
        <dbReference type="EMBL" id="EAR89239.1"/>
    </source>
</evidence>
<evidence type="ECO:0000313" key="3">
    <source>
        <dbReference type="Proteomes" id="UP000009168"/>
    </source>
</evidence>
<dbReference type="KEGG" id="tet:TTHERM_01023050"/>
<organism evidence="2 3">
    <name type="scientific">Tetrahymena thermophila (strain SB210)</name>
    <dbReference type="NCBI Taxonomy" id="312017"/>
    <lineage>
        <taxon>Eukaryota</taxon>
        <taxon>Sar</taxon>
        <taxon>Alveolata</taxon>
        <taxon>Ciliophora</taxon>
        <taxon>Intramacronucleata</taxon>
        <taxon>Oligohymenophorea</taxon>
        <taxon>Hymenostomatida</taxon>
        <taxon>Tetrahymenina</taxon>
        <taxon>Tetrahymenidae</taxon>
        <taxon>Tetrahymena</taxon>
    </lineage>
</organism>
<keyword evidence="1 2" id="KW-0812">Transmembrane</keyword>
<dbReference type="RefSeq" id="XP_001009484.1">
    <property type="nucleotide sequence ID" value="XM_001009484.1"/>
</dbReference>
<feature type="transmembrane region" description="Helical" evidence="1">
    <location>
        <begin position="44"/>
        <end position="62"/>
    </location>
</feature>
<sequence length="244" mass="29572">MKQQKQSTKELNIQSKSCSQKYKFKSFYYHEMVKIVRPLAMNKILSITLLVICQLTILSFVYKNENYYVGFTEKMYKNQNQRLYQISNFIQYLQVLPFVQDYLKPQNTYLTYFVILSFTLNCFYISKIQEILTKVWLNLLNNLQQMAILFLSELIPQLDLPRQLKYLFQRYNCFIFECNFNNNYRFYELSSQAGQLFRIDFTDFKNNFDLGKLTLQSQDIGYIFFALLLFRDYQFDFQPPIFIK</sequence>